<name>A0ABS2N1A4_9BACI</name>
<evidence type="ECO:0008006" key="3">
    <source>
        <dbReference type="Google" id="ProtNLM"/>
    </source>
</evidence>
<dbReference type="EMBL" id="JAFBDR010000012">
    <property type="protein sequence ID" value="MBM7571927.1"/>
    <property type="molecule type" value="Genomic_DNA"/>
</dbReference>
<comment type="caution">
    <text evidence="1">The sequence shown here is derived from an EMBL/GenBank/DDBJ whole genome shotgun (WGS) entry which is preliminary data.</text>
</comment>
<accession>A0ABS2N1A4</accession>
<keyword evidence="2" id="KW-1185">Reference proteome</keyword>
<evidence type="ECO:0000313" key="1">
    <source>
        <dbReference type="EMBL" id="MBM7571927.1"/>
    </source>
</evidence>
<dbReference type="Gene3D" id="1.10.1370.30">
    <property type="match status" value="2"/>
</dbReference>
<dbReference type="RefSeq" id="WP_204499935.1">
    <property type="nucleotide sequence ID" value="NZ_JAFBDR010000012.1"/>
</dbReference>
<protein>
    <recommendedName>
        <fullName evidence="3">Peptidase M3A/M3B catalytic domain-containing protein</fullName>
    </recommendedName>
</protein>
<evidence type="ECO:0000313" key="2">
    <source>
        <dbReference type="Proteomes" id="UP001296943"/>
    </source>
</evidence>
<proteinExistence type="predicted"/>
<reference evidence="1 2" key="1">
    <citation type="submission" date="2021-01" db="EMBL/GenBank/DDBJ databases">
        <title>Genomic Encyclopedia of Type Strains, Phase IV (KMG-IV): sequencing the most valuable type-strain genomes for metagenomic binning, comparative biology and taxonomic classification.</title>
        <authorList>
            <person name="Goeker M."/>
        </authorList>
    </citation>
    <scope>NUCLEOTIDE SEQUENCE [LARGE SCALE GENOMIC DNA]</scope>
    <source>
        <strain evidence="1 2">DSM 23711</strain>
    </source>
</reference>
<dbReference type="SUPFAM" id="SSF55486">
    <property type="entry name" value="Metalloproteases ('zincins'), catalytic domain"/>
    <property type="match status" value="1"/>
</dbReference>
<organism evidence="1 2">
    <name type="scientific">Aquibacillus albus</name>
    <dbReference type="NCBI Taxonomy" id="1168171"/>
    <lineage>
        <taxon>Bacteria</taxon>
        <taxon>Bacillati</taxon>
        <taxon>Bacillota</taxon>
        <taxon>Bacilli</taxon>
        <taxon>Bacillales</taxon>
        <taxon>Bacillaceae</taxon>
        <taxon>Aquibacillus</taxon>
    </lineage>
</organism>
<gene>
    <name evidence="1" type="ORF">JOC48_002428</name>
</gene>
<sequence length="510" mass="61211">MLNFERLNIITDMQNWKKAYSEEIEKLDHLYQEEERLYYEMYTEGIRSKRIDEITTIKHKLMTNESLRETFLSWRNTFSNNEVWKRRLGVFLFKMKQEALDSDPDVTEIQKKLQTTLMESRFTLNEKEYNLGTAHSNIMENPDRELRKQLFLETKKIGRDNEELFRKLIQKRNKLAKEQGFNNYYQFRCSLKEINMSSYMEEMKALIEQSEEASDYWDDRIIDKFGWEKIHLYDQYFSMFNFNRIQSNAFTSNRMKEVLSDIVNSLGIPMHQLPMKIESMEIPYGGFCININPNDLRLVVNKRDSYSVFLSGIHEMGHALDGHFSSYKYPELYRFYSSIAAEAIAELFQTIITERDFLKNNFNIPDEVYSQIIEINHLTDIKMFKMNYYYSIVEFELYNHPERSFQEIANECYLHVFGYEGEAFHPASEMFYIENPAFFQDYNYALAIRDMIREKFAVTSLYKKTNLFQELIKKFIGPNQLYSWNQRVERLCGEPHTFTYLAKKLAKGKF</sequence>
<dbReference type="Proteomes" id="UP001296943">
    <property type="component" value="Unassembled WGS sequence"/>
</dbReference>